<keyword evidence="2" id="KW-1185">Reference proteome</keyword>
<protein>
    <submittedName>
        <fullName evidence="1">Uncharacterized protein</fullName>
    </submittedName>
</protein>
<evidence type="ECO:0000313" key="1">
    <source>
        <dbReference type="EMBL" id="QGH45138.1"/>
    </source>
</evidence>
<evidence type="ECO:0000313" key="2">
    <source>
        <dbReference type="Proteomes" id="UP000386225"/>
    </source>
</evidence>
<accession>A0A5Q2U9K1</accession>
<name>A0A5Q2U9K1_9CAUD</name>
<reference evidence="1 2" key="1">
    <citation type="submission" date="2019-09" db="EMBL/GenBank/DDBJ databases">
        <title>Bacteriophage as agents antimicrobiens.</title>
        <authorList>
            <person name="Lightbourn L."/>
            <person name="Amarillas L."/>
            <person name="Estrada M."/>
            <person name="Leon R."/>
            <person name="Figueroa L."/>
            <person name="Patron O."/>
            <person name="Leon J."/>
        </authorList>
    </citation>
    <scope>NUCLEOTIDE SEQUENCE [LARGE SCALE GENOMIC DNA]</scope>
</reference>
<sequence>MGKLFKSKKVILALVALAVTLVSVGLGTDLGDGTAEAITGVICQVVTCS</sequence>
<proteinExistence type="predicted"/>
<dbReference type="Proteomes" id="UP000386225">
    <property type="component" value="Segment"/>
</dbReference>
<organism evidence="1 2">
    <name type="scientific">Ralstonia phage Reminis</name>
    <dbReference type="NCBI Taxonomy" id="2662139"/>
    <lineage>
        <taxon>Viruses</taxon>
        <taxon>Duplodnaviria</taxon>
        <taxon>Heunggongvirae</taxon>
        <taxon>Uroviricota</taxon>
        <taxon>Caudoviricetes</taxon>
        <taxon>Autographivirales</taxon>
        <taxon>Autographivirales incertae sedis</taxon>
        <taxon>Reminisvirus</taxon>
        <taxon>Reminisvirus reminis</taxon>
    </lineage>
</organism>
<dbReference type="EMBL" id="MN478376">
    <property type="protein sequence ID" value="QGH45138.1"/>
    <property type="molecule type" value="Genomic_DNA"/>
</dbReference>